<evidence type="ECO:0000313" key="4">
    <source>
        <dbReference type="EMBL" id="KAH3834585.1"/>
    </source>
</evidence>
<keyword evidence="6" id="KW-1185">Reference proteome</keyword>
<organism evidence="2 6">
    <name type="scientific">Dreissena polymorpha</name>
    <name type="common">Zebra mussel</name>
    <name type="synonym">Mytilus polymorpha</name>
    <dbReference type="NCBI Taxonomy" id="45954"/>
    <lineage>
        <taxon>Eukaryota</taxon>
        <taxon>Metazoa</taxon>
        <taxon>Spiralia</taxon>
        <taxon>Lophotrochozoa</taxon>
        <taxon>Mollusca</taxon>
        <taxon>Bivalvia</taxon>
        <taxon>Autobranchia</taxon>
        <taxon>Heteroconchia</taxon>
        <taxon>Euheterodonta</taxon>
        <taxon>Imparidentia</taxon>
        <taxon>Neoheterodontei</taxon>
        <taxon>Myida</taxon>
        <taxon>Dreissenoidea</taxon>
        <taxon>Dreissenidae</taxon>
        <taxon>Dreissena</taxon>
    </lineage>
</organism>
<dbReference type="EMBL" id="JAIWYP010000016">
    <property type="protein sequence ID" value="KAH3698349.1"/>
    <property type="molecule type" value="Genomic_DNA"/>
</dbReference>
<protein>
    <submittedName>
        <fullName evidence="2">Uncharacterized protein</fullName>
    </submittedName>
</protein>
<evidence type="ECO:0000313" key="5">
    <source>
        <dbReference type="EMBL" id="KAH3870402.1"/>
    </source>
</evidence>
<dbReference type="Proteomes" id="UP000828390">
    <property type="component" value="Unassembled WGS sequence"/>
</dbReference>
<proteinExistence type="predicted"/>
<dbReference type="EMBL" id="JAIWYP010000004">
    <property type="protein sequence ID" value="KAH3834585.1"/>
    <property type="molecule type" value="Genomic_DNA"/>
</dbReference>
<dbReference type="AlphaFoldDB" id="A0A9D4HHC6"/>
<name>A0A9D4HHC6_DREPO</name>
<reference evidence="2" key="2">
    <citation type="submission" date="2020-11" db="EMBL/GenBank/DDBJ databases">
        <authorList>
            <person name="McCartney M.A."/>
            <person name="Auch B."/>
            <person name="Kono T."/>
            <person name="Mallez S."/>
            <person name="Becker A."/>
            <person name="Gohl D.M."/>
            <person name="Silverstein K.A.T."/>
            <person name="Koren S."/>
            <person name="Bechman K.B."/>
            <person name="Herman A."/>
            <person name="Abrahante J.E."/>
            <person name="Garbe J."/>
        </authorList>
    </citation>
    <scope>NUCLEOTIDE SEQUENCE</scope>
    <source>
        <strain evidence="2">Duluth1</strain>
        <tissue evidence="2">Whole animal</tissue>
    </source>
</reference>
<evidence type="ECO:0000313" key="2">
    <source>
        <dbReference type="EMBL" id="KAH3716826.1"/>
    </source>
</evidence>
<evidence type="ECO:0000313" key="1">
    <source>
        <dbReference type="EMBL" id="KAH3698349.1"/>
    </source>
</evidence>
<reference evidence="2" key="1">
    <citation type="journal article" date="2019" name="bioRxiv">
        <title>The Genome of the Zebra Mussel, Dreissena polymorpha: A Resource for Invasive Species Research.</title>
        <authorList>
            <person name="McCartney M.A."/>
            <person name="Auch B."/>
            <person name="Kono T."/>
            <person name="Mallez S."/>
            <person name="Zhang Y."/>
            <person name="Obille A."/>
            <person name="Becker A."/>
            <person name="Abrahante J.E."/>
            <person name="Garbe J."/>
            <person name="Badalamenti J.P."/>
            <person name="Herman A."/>
            <person name="Mangelson H."/>
            <person name="Liachko I."/>
            <person name="Sullivan S."/>
            <person name="Sone E.D."/>
            <person name="Koren S."/>
            <person name="Silverstein K.A.T."/>
            <person name="Beckman K.B."/>
            <person name="Gohl D.M."/>
        </authorList>
    </citation>
    <scope>NUCLEOTIDE SEQUENCE</scope>
    <source>
        <strain evidence="2">Duluth1</strain>
        <tissue evidence="2">Whole animal</tissue>
    </source>
</reference>
<dbReference type="EMBL" id="JAIWYP010000002">
    <property type="protein sequence ID" value="KAH3870402.1"/>
    <property type="molecule type" value="Genomic_DNA"/>
</dbReference>
<accession>A0A9D4HHC6</accession>
<dbReference type="EMBL" id="JAIWYP010000013">
    <property type="protein sequence ID" value="KAH3716826.1"/>
    <property type="molecule type" value="Genomic_DNA"/>
</dbReference>
<comment type="caution">
    <text evidence="2">The sequence shown here is derived from an EMBL/GenBank/DDBJ whole genome shotgun (WGS) entry which is preliminary data.</text>
</comment>
<evidence type="ECO:0000313" key="3">
    <source>
        <dbReference type="EMBL" id="KAH3729260.1"/>
    </source>
</evidence>
<evidence type="ECO:0000313" key="6">
    <source>
        <dbReference type="Proteomes" id="UP000828390"/>
    </source>
</evidence>
<dbReference type="EMBL" id="JAIWYP010000012">
    <property type="protein sequence ID" value="KAH3729260.1"/>
    <property type="molecule type" value="Genomic_DNA"/>
</dbReference>
<gene>
    <name evidence="5" type="ORF">DPMN_033588</name>
    <name evidence="3" type="ORF">DPMN_055227</name>
    <name evidence="2" type="ORF">DPMN_059555</name>
    <name evidence="1" type="ORF">DPMN_085868</name>
    <name evidence="4" type="ORF">DPMN_107915</name>
</gene>
<sequence>MVSRLTDRHDMTEIMLKVATHTLSRATHPFLQNCLNLNLNLTKQGHLKNCLNQTTAMRMFLKLKQKLYRSLMHVQVFILYEYFCSCKKCCVLTD</sequence>